<keyword evidence="3" id="KW-0732">Signal</keyword>
<evidence type="ECO:0000256" key="4">
    <source>
        <dbReference type="SAM" id="MobiDB-lite"/>
    </source>
</evidence>
<dbReference type="OrthoDB" id="5372616at2"/>
<dbReference type="InterPro" id="IPR015168">
    <property type="entry name" value="SsuA/THI5"/>
</dbReference>
<proteinExistence type="inferred from homology"/>
<organism evidence="6 7">
    <name type="scientific">Sorangium cellulosum</name>
    <name type="common">Polyangium cellulosum</name>
    <dbReference type="NCBI Taxonomy" id="56"/>
    <lineage>
        <taxon>Bacteria</taxon>
        <taxon>Pseudomonadati</taxon>
        <taxon>Myxococcota</taxon>
        <taxon>Polyangia</taxon>
        <taxon>Polyangiales</taxon>
        <taxon>Polyangiaceae</taxon>
        <taxon>Sorangium</taxon>
    </lineage>
</organism>
<comment type="similarity">
    <text evidence="2">Belongs to the bacterial solute-binding protein SsuA/TauA family.</text>
</comment>
<reference evidence="6 7" key="1">
    <citation type="submission" date="2015-09" db="EMBL/GenBank/DDBJ databases">
        <title>Sorangium comparison.</title>
        <authorList>
            <person name="Zaburannyi N."/>
            <person name="Bunk B."/>
            <person name="Overmann J."/>
            <person name="Mueller R."/>
        </authorList>
    </citation>
    <scope>NUCLEOTIDE SEQUENCE [LARGE SCALE GENOMIC DNA]</scope>
    <source>
        <strain evidence="6 7">So ce26</strain>
    </source>
</reference>
<gene>
    <name evidence="6" type="ORF">SOCE26_040650</name>
</gene>
<dbReference type="EMBL" id="CP012673">
    <property type="protein sequence ID" value="AUX42632.1"/>
    <property type="molecule type" value="Genomic_DNA"/>
</dbReference>
<evidence type="ECO:0000313" key="7">
    <source>
        <dbReference type="Proteomes" id="UP000238348"/>
    </source>
</evidence>
<feature type="region of interest" description="Disordered" evidence="4">
    <location>
        <begin position="27"/>
        <end position="50"/>
    </location>
</feature>
<comment type="subcellular location">
    <subcellularLocation>
        <location evidence="1">Periplasm</location>
    </subcellularLocation>
</comment>
<sequence length="350" mass="35963">MNRRTVLQELGAALACLALSAGCSTSGPEARESAPGGSQRAEAAAQPAPPAAPVKLTVGHDLWIGYSGVFLAHELGYFKQAGLDVGLKPFSNPGDTLAALGSGQLDLGLTTLQNLAVLNGNSASSDVVAIALVDSSNGADAVVAKKGIATMADLKGKTVALTLGDVNHMLFLFGAEKAGLSPADVTITSMSADDAGAAFVAGKVDAAVTWEPWITKATKGGGHVIFSSASVPDTITNSVAVQRSKLAGGREVYRKFLGAIDQGVRTLRSEPDRAYPILGKYLNASPEDVKGMLSGDKIYDLADNQRLFGTAEQAGPVYAAMKSVVGFAVQSKLVKNTPTPEALLDPGVVR</sequence>
<dbReference type="GO" id="GO:0042597">
    <property type="term" value="C:periplasmic space"/>
    <property type="evidence" value="ECO:0007669"/>
    <property type="project" value="UniProtKB-SubCell"/>
</dbReference>
<dbReference type="PANTHER" id="PTHR30024:SF47">
    <property type="entry name" value="TAURINE-BINDING PERIPLASMIC PROTEIN"/>
    <property type="match status" value="1"/>
</dbReference>
<evidence type="ECO:0000256" key="3">
    <source>
        <dbReference type="ARBA" id="ARBA00022729"/>
    </source>
</evidence>
<dbReference type="RefSeq" id="WP_104981416.1">
    <property type="nucleotide sequence ID" value="NZ_CP012673.1"/>
</dbReference>
<dbReference type="PANTHER" id="PTHR30024">
    <property type="entry name" value="ALIPHATIC SULFONATES-BINDING PROTEIN-RELATED"/>
    <property type="match status" value="1"/>
</dbReference>
<dbReference type="AlphaFoldDB" id="A0A2L0ETM8"/>
<accession>A0A2L0ETM8</accession>
<evidence type="ECO:0000313" key="6">
    <source>
        <dbReference type="EMBL" id="AUX42632.1"/>
    </source>
</evidence>
<dbReference type="Proteomes" id="UP000238348">
    <property type="component" value="Chromosome"/>
</dbReference>
<evidence type="ECO:0000259" key="5">
    <source>
        <dbReference type="Pfam" id="PF09084"/>
    </source>
</evidence>
<name>A0A2L0ETM8_SORCE</name>
<dbReference type="Gene3D" id="3.40.190.10">
    <property type="entry name" value="Periplasmic binding protein-like II"/>
    <property type="match status" value="2"/>
</dbReference>
<dbReference type="PROSITE" id="PS51257">
    <property type="entry name" value="PROKAR_LIPOPROTEIN"/>
    <property type="match status" value="1"/>
</dbReference>
<protein>
    <submittedName>
        <fullName evidence="6">ABC transporter substrate-binding protein</fullName>
    </submittedName>
</protein>
<dbReference type="Pfam" id="PF09084">
    <property type="entry name" value="NMT1"/>
    <property type="match status" value="1"/>
</dbReference>
<evidence type="ECO:0000256" key="2">
    <source>
        <dbReference type="ARBA" id="ARBA00010742"/>
    </source>
</evidence>
<evidence type="ECO:0000256" key="1">
    <source>
        <dbReference type="ARBA" id="ARBA00004418"/>
    </source>
</evidence>
<dbReference type="SUPFAM" id="SSF53850">
    <property type="entry name" value="Periplasmic binding protein-like II"/>
    <property type="match status" value="1"/>
</dbReference>
<feature type="domain" description="SsuA/THI5-like" evidence="5">
    <location>
        <begin position="67"/>
        <end position="274"/>
    </location>
</feature>